<dbReference type="Pfam" id="PF24852">
    <property type="entry name" value="DUF7726"/>
    <property type="match status" value="2"/>
</dbReference>
<dbReference type="EMBL" id="JAADJG010000304">
    <property type="protein sequence ID" value="KAF4449149.1"/>
    <property type="molecule type" value="Genomic_DNA"/>
</dbReference>
<evidence type="ECO:0000259" key="2">
    <source>
        <dbReference type="Pfam" id="PF24852"/>
    </source>
</evidence>
<gene>
    <name evidence="3" type="ORF">F53441_7545</name>
</gene>
<evidence type="ECO:0000256" key="1">
    <source>
        <dbReference type="SAM" id="MobiDB-lite"/>
    </source>
</evidence>
<dbReference type="AlphaFoldDB" id="A0A8H4KG75"/>
<dbReference type="OrthoDB" id="2592504at2759"/>
<feature type="region of interest" description="Disordered" evidence="1">
    <location>
        <begin position="17"/>
        <end position="168"/>
    </location>
</feature>
<accession>A0A8H4KG75</accession>
<name>A0A8H4KG75_9HYPO</name>
<dbReference type="Proteomes" id="UP000605986">
    <property type="component" value="Unassembled WGS sequence"/>
</dbReference>
<dbReference type="PANTHER" id="PTHR42339:SF1">
    <property type="entry name" value="HISTONE H1"/>
    <property type="match status" value="1"/>
</dbReference>
<feature type="compositionally biased region" description="Low complexity" evidence="1">
    <location>
        <begin position="104"/>
        <end position="115"/>
    </location>
</feature>
<sequence>MSGWSWSPRQAMLQMSQPGMNHQPHLNIPPQSLSSIPAPNLPHPPVPYPAFPGHNPQPVYNPPPPLVPIPPNSTTPTYYNPPPPFVPHTSGSQPQGGPPAPIATSTMTSGTSSGGPEISDPPPLPAPTTTTTGSRKRKSDVGPDNTQEDLFPADAPEIDSEDERLESPEDTCNGIRRKIRTWIDSGAQKVGEFQRTIDVSGRSYNSFMNRTGTWDGQHTDTYIKAHRFFKKRQLQGLPLKANKPKKAKTAASAKSLEDVLDVSNVDPLPGEANGKVPVYDTCDEIRKKIRAVLAKEGMTQAAFIRALNKNLPEGTNVSPANMRYFMGRKGVRDGNTNVTFYAAYVFFEKKRIQAGKPKTPFREQMEKAWGREGFDTENGANRQYFCFAGEEPMVDKFGKIDFVAPGGRRGR</sequence>
<keyword evidence="4" id="KW-1185">Reference proteome</keyword>
<feature type="domain" description="DUF7726" evidence="2">
    <location>
        <begin position="169"/>
        <end position="237"/>
    </location>
</feature>
<dbReference type="PANTHER" id="PTHR42339">
    <property type="entry name" value="HISTONE H1"/>
    <property type="match status" value="1"/>
</dbReference>
<feature type="domain" description="DUF7726" evidence="2">
    <location>
        <begin position="276"/>
        <end position="356"/>
    </location>
</feature>
<dbReference type="InterPro" id="IPR056143">
    <property type="entry name" value="DUF7726"/>
</dbReference>
<proteinExistence type="predicted"/>
<feature type="compositionally biased region" description="Pro residues" evidence="1">
    <location>
        <begin position="59"/>
        <end position="86"/>
    </location>
</feature>
<evidence type="ECO:0000313" key="4">
    <source>
        <dbReference type="Proteomes" id="UP000605986"/>
    </source>
</evidence>
<feature type="compositionally biased region" description="Pro residues" evidence="1">
    <location>
        <begin position="39"/>
        <end position="50"/>
    </location>
</feature>
<protein>
    <recommendedName>
        <fullName evidence="2">DUF7726 domain-containing protein</fullName>
    </recommendedName>
</protein>
<comment type="caution">
    <text evidence="3">The sequence shown here is derived from an EMBL/GenBank/DDBJ whole genome shotgun (WGS) entry which is preliminary data.</text>
</comment>
<evidence type="ECO:0000313" key="3">
    <source>
        <dbReference type="EMBL" id="KAF4449149.1"/>
    </source>
</evidence>
<reference evidence="3" key="1">
    <citation type="submission" date="2020-01" db="EMBL/GenBank/DDBJ databases">
        <title>Identification and distribution of gene clusters putatively required for synthesis of sphingolipid metabolism inhibitors in phylogenetically diverse species of the filamentous fungus Fusarium.</title>
        <authorList>
            <person name="Kim H.-S."/>
            <person name="Busman M."/>
            <person name="Brown D.W."/>
            <person name="Divon H."/>
            <person name="Uhlig S."/>
            <person name="Proctor R.H."/>
        </authorList>
    </citation>
    <scope>NUCLEOTIDE SEQUENCE</scope>
    <source>
        <strain evidence="3">NRRL 53441</strain>
    </source>
</reference>
<organism evidence="3 4">
    <name type="scientific">Fusarium austroafricanum</name>
    <dbReference type="NCBI Taxonomy" id="2364996"/>
    <lineage>
        <taxon>Eukaryota</taxon>
        <taxon>Fungi</taxon>
        <taxon>Dikarya</taxon>
        <taxon>Ascomycota</taxon>
        <taxon>Pezizomycotina</taxon>
        <taxon>Sordariomycetes</taxon>
        <taxon>Hypocreomycetidae</taxon>
        <taxon>Hypocreales</taxon>
        <taxon>Nectriaceae</taxon>
        <taxon>Fusarium</taxon>
        <taxon>Fusarium concolor species complex</taxon>
    </lineage>
</organism>